<dbReference type="RefSeq" id="XP_060284949.1">
    <property type="nucleotide sequence ID" value="XM_060423892.1"/>
</dbReference>
<proteinExistence type="predicted"/>
<comment type="caution">
    <text evidence="1">The sequence shown here is derived from an EMBL/GenBank/DDBJ whole genome shotgun (WGS) entry which is preliminary data.</text>
</comment>
<dbReference type="AlphaFoldDB" id="A0AAJ0C2J2"/>
<evidence type="ECO:0000313" key="1">
    <source>
        <dbReference type="EMBL" id="KAK1768736.1"/>
    </source>
</evidence>
<dbReference type="Proteomes" id="UP001244011">
    <property type="component" value="Unassembled WGS sequence"/>
</dbReference>
<sequence>MGSDLQMLYVLADDIRLIKLGFKEPDQTRADIESGADNPRPVLLDRDFSPIGRSHSFVRTCIETPKIPYYADHRPCYYLPLANGSEYVSGIAVYMEPIIDLGIKGIASHGRSTQLLGQRTKCSIHMALSPGEYLNSLWMHISCGHKRLIRSHYALSVSTNRGRSHHFGPYYATQRTRRGYEEFPQWTQVSSGRPSKITGIIVDALTYNIQQDVFDMGVTEEYEPDHEELLEAPSPTAVRHGFPDIPIVRIELRSTVMQSTATLDDISNLQVRKVGLRCMGLRILHGDGTIEILGQWDPADPTSISTLYDVSEGPLAGLTFQTTPVDKLDSYMSDITPILQNSRVAPQTTASPFTQDFACKRDGQRLAWWFTPDLDSVSLCNAGRVKHIKRRSQAFFPSSLLRY</sequence>
<organism evidence="1 2">
    <name type="scientific">Phialemonium atrogriseum</name>
    <dbReference type="NCBI Taxonomy" id="1093897"/>
    <lineage>
        <taxon>Eukaryota</taxon>
        <taxon>Fungi</taxon>
        <taxon>Dikarya</taxon>
        <taxon>Ascomycota</taxon>
        <taxon>Pezizomycotina</taxon>
        <taxon>Sordariomycetes</taxon>
        <taxon>Sordariomycetidae</taxon>
        <taxon>Cephalothecales</taxon>
        <taxon>Cephalothecaceae</taxon>
        <taxon>Phialemonium</taxon>
    </lineage>
</organism>
<reference evidence="1" key="1">
    <citation type="submission" date="2023-06" db="EMBL/GenBank/DDBJ databases">
        <title>Genome-scale phylogeny and comparative genomics of the fungal order Sordariales.</title>
        <authorList>
            <consortium name="Lawrence Berkeley National Laboratory"/>
            <person name="Hensen N."/>
            <person name="Bonometti L."/>
            <person name="Westerberg I."/>
            <person name="Brannstrom I.O."/>
            <person name="Guillou S."/>
            <person name="Cros-Aarteil S."/>
            <person name="Calhoun S."/>
            <person name="Haridas S."/>
            <person name="Kuo A."/>
            <person name="Mondo S."/>
            <person name="Pangilinan J."/>
            <person name="Riley R."/>
            <person name="Labutti K."/>
            <person name="Andreopoulos B."/>
            <person name="Lipzen A."/>
            <person name="Chen C."/>
            <person name="Yanf M."/>
            <person name="Daum C."/>
            <person name="Ng V."/>
            <person name="Clum A."/>
            <person name="Steindorff A."/>
            <person name="Ohm R."/>
            <person name="Martin F."/>
            <person name="Silar P."/>
            <person name="Natvig D."/>
            <person name="Lalanne C."/>
            <person name="Gautier V."/>
            <person name="Ament-Velasquez S.L."/>
            <person name="Kruys A."/>
            <person name="Hutchinson M.I."/>
            <person name="Powell A.J."/>
            <person name="Barry K."/>
            <person name="Miller A.N."/>
            <person name="Grigoriev I.V."/>
            <person name="Debuchy R."/>
            <person name="Gladieux P."/>
            <person name="Thoren M.H."/>
            <person name="Johannesson H."/>
        </authorList>
    </citation>
    <scope>NUCLEOTIDE SEQUENCE</scope>
    <source>
        <strain evidence="1">8032-3</strain>
    </source>
</reference>
<keyword evidence="2" id="KW-1185">Reference proteome</keyword>
<protein>
    <submittedName>
        <fullName evidence="1">Uncharacterized protein</fullName>
    </submittedName>
</protein>
<accession>A0AAJ0C2J2</accession>
<name>A0AAJ0C2J2_9PEZI</name>
<gene>
    <name evidence="1" type="ORF">QBC33DRAFT_358252</name>
</gene>
<dbReference type="EMBL" id="MU839004">
    <property type="protein sequence ID" value="KAK1768736.1"/>
    <property type="molecule type" value="Genomic_DNA"/>
</dbReference>
<evidence type="ECO:0000313" key="2">
    <source>
        <dbReference type="Proteomes" id="UP001244011"/>
    </source>
</evidence>
<dbReference type="GeneID" id="85307079"/>